<organism evidence="8 9">
    <name type="scientific">Dreissena polymorpha</name>
    <name type="common">Zebra mussel</name>
    <name type="synonym">Mytilus polymorpha</name>
    <dbReference type="NCBI Taxonomy" id="45954"/>
    <lineage>
        <taxon>Eukaryota</taxon>
        <taxon>Metazoa</taxon>
        <taxon>Spiralia</taxon>
        <taxon>Lophotrochozoa</taxon>
        <taxon>Mollusca</taxon>
        <taxon>Bivalvia</taxon>
        <taxon>Autobranchia</taxon>
        <taxon>Heteroconchia</taxon>
        <taxon>Euheterodonta</taxon>
        <taxon>Imparidentia</taxon>
        <taxon>Neoheterodontei</taxon>
        <taxon>Myida</taxon>
        <taxon>Dreissenoidea</taxon>
        <taxon>Dreissenidae</taxon>
        <taxon>Dreissena</taxon>
    </lineage>
</organism>
<feature type="region of interest" description="Disordered" evidence="6">
    <location>
        <begin position="1584"/>
        <end position="1611"/>
    </location>
</feature>
<feature type="region of interest" description="Disordered" evidence="6">
    <location>
        <begin position="1142"/>
        <end position="1198"/>
    </location>
</feature>
<evidence type="ECO:0000259" key="7">
    <source>
        <dbReference type="PROSITE" id="PS50157"/>
    </source>
</evidence>
<keyword evidence="4" id="KW-0862">Zinc</keyword>
<dbReference type="EMBL" id="JAIWYP010000009">
    <property type="protein sequence ID" value="KAH3773201.1"/>
    <property type="molecule type" value="Genomic_DNA"/>
</dbReference>
<dbReference type="PANTHER" id="PTHR24379:SF121">
    <property type="entry name" value="C2H2-TYPE DOMAIN-CONTAINING PROTEIN"/>
    <property type="match status" value="1"/>
</dbReference>
<feature type="region of interest" description="Disordered" evidence="6">
    <location>
        <begin position="30"/>
        <end position="57"/>
    </location>
</feature>
<dbReference type="OrthoDB" id="6077919at2759"/>
<feature type="compositionally biased region" description="Polar residues" evidence="6">
    <location>
        <begin position="1584"/>
        <end position="1594"/>
    </location>
</feature>
<feature type="region of interest" description="Disordered" evidence="6">
    <location>
        <begin position="184"/>
        <end position="254"/>
    </location>
</feature>
<feature type="compositionally biased region" description="Basic and acidic residues" evidence="6">
    <location>
        <begin position="1145"/>
        <end position="1160"/>
    </location>
</feature>
<feature type="domain" description="C2H2-type" evidence="7">
    <location>
        <begin position="2162"/>
        <end position="2184"/>
    </location>
</feature>
<feature type="domain" description="C2H2-type" evidence="7">
    <location>
        <begin position="807"/>
        <end position="834"/>
    </location>
</feature>
<feature type="compositionally biased region" description="Polar residues" evidence="6">
    <location>
        <begin position="1162"/>
        <end position="1191"/>
    </location>
</feature>
<dbReference type="Gene3D" id="3.30.160.60">
    <property type="entry name" value="Classic Zinc Finger"/>
    <property type="match status" value="12"/>
</dbReference>
<feature type="domain" description="C2H2-type" evidence="7">
    <location>
        <begin position="328"/>
        <end position="355"/>
    </location>
</feature>
<keyword evidence="1" id="KW-0479">Metal-binding</keyword>
<feature type="compositionally biased region" description="Polar residues" evidence="6">
    <location>
        <begin position="2208"/>
        <end position="2217"/>
    </location>
</feature>
<dbReference type="Proteomes" id="UP000828390">
    <property type="component" value="Unassembled WGS sequence"/>
</dbReference>
<dbReference type="PROSITE" id="PS50157">
    <property type="entry name" value="ZINC_FINGER_C2H2_2"/>
    <property type="match status" value="16"/>
</dbReference>
<feature type="domain" description="C2H2-type" evidence="7">
    <location>
        <begin position="1882"/>
        <end position="1909"/>
    </location>
</feature>
<evidence type="ECO:0000256" key="6">
    <source>
        <dbReference type="SAM" id="MobiDB-lite"/>
    </source>
</evidence>
<reference evidence="8" key="1">
    <citation type="journal article" date="2019" name="bioRxiv">
        <title>The Genome of the Zebra Mussel, Dreissena polymorpha: A Resource for Invasive Species Research.</title>
        <authorList>
            <person name="McCartney M.A."/>
            <person name="Auch B."/>
            <person name="Kono T."/>
            <person name="Mallez S."/>
            <person name="Zhang Y."/>
            <person name="Obille A."/>
            <person name="Becker A."/>
            <person name="Abrahante J.E."/>
            <person name="Garbe J."/>
            <person name="Badalamenti J.P."/>
            <person name="Herman A."/>
            <person name="Mangelson H."/>
            <person name="Liachko I."/>
            <person name="Sullivan S."/>
            <person name="Sone E.D."/>
            <person name="Koren S."/>
            <person name="Silverstein K.A.T."/>
            <person name="Beckman K.B."/>
            <person name="Gohl D.M."/>
        </authorList>
    </citation>
    <scope>NUCLEOTIDE SEQUENCE</scope>
    <source>
        <strain evidence="8">Duluth1</strain>
        <tissue evidence="8">Whole animal</tissue>
    </source>
</reference>
<keyword evidence="9" id="KW-1185">Reference proteome</keyword>
<evidence type="ECO:0000313" key="8">
    <source>
        <dbReference type="EMBL" id="KAH3773201.1"/>
    </source>
</evidence>
<feature type="domain" description="C2H2-type" evidence="7">
    <location>
        <begin position="1968"/>
        <end position="1995"/>
    </location>
</feature>
<dbReference type="GO" id="GO:0008270">
    <property type="term" value="F:zinc ion binding"/>
    <property type="evidence" value="ECO:0007669"/>
    <property type="project" value="UniProtKB-KW"/>
</dbReference>
<feature type="domain" description="C2H2-type" evidence="7">
    <location>
        <begin position="356"/>
        <end position="384"/>
    </location>
</feature>
<gene>
    <name evidence="8" type="ORF">DPMN_174558</name>
</gene>
<dbReference type="InterPro" id="IPR013087">
    <property type="entry name" value="Znf_C2H2_type"/>
</dbReference>
<feature type="domain" description="C2H2-type" evidence="7">
    <location>
        <begin position="300"/>
        <end position="327"/>
    </location>
</feature>
<evidence type="ECO:0000256" key="3">
    <source>
        <dbReference type="ARBA" id="ARBA00022771"/>
    </source>
</evidence>
<evidence type="ECO:0000256" key="5">
    <source>
        <dbReference type="PROSITE-ProRule" id="PRU00042"/>
    </source>
</evidence>
<feature type="domain" description="C2H2-type" evidence="7">
    <location>
        <begin position="587"/>
        <end position="614"/>
    </location>
</feature>
<feature type="compositionally biased region" description="Polar residues" evidence="6">
    <location>
        <begin position="2233"/>
        <end position="2245"/>
    </location>
</feature>
<feature type="compositionally biased region" description="Low complexity" evidence="6">
    <location>
        <begin position="393"/>
        <end position="408"/>
    </location>
</feature>
<sequence length="2245" mass="253872">MATIKTCDLCSYATKNIYLFKRHRQRCKKEHGITRGRKKKAPAALDGSMEYETEPSLSHSILDVDELDGSVQEGDPSVPEVVDPSDCDPIEVNMDGSMTTDTESSAKPKQPKSFSYDCTKCSFQTRKSRDFLYHHVQEHESRMSIYACTKCDYCSQYRQKLRRHMGTAHGLDVDTADVVAEHKGASNQTLPITKVPKNPASKAPRSPSKRQAMSKHSGRKLMVKFGRPQPTEGSKQVAVRSSAPEGAAPQQKDQLSRVVEEIVGNNGETKFKCKECQFTSDDKQQVAKHAVSWHVDTKSFSCSYCEYITFEKSDLAAHNITHRNEQKFKCDDCTYSTDFRPNFDRHLQSHKGLYPFKCTICTYSCGSEAALRRHVNNHHDSVSPKSKKIKLHVPVPKQVSPPSKRSVSNTDIPPQPIDGSSGKESQHVNLETARKPKAKIFFDSSSPSMVPRPSLPPISDETAKSIERGLSPGRKLPSNITKFVEKLNDKLVCPMCQLKYLRTSDLNRHMKGKHGIKLRDYLEKIGKNPADFEGLNESEDGVADDSYEDMDHDGDVAAEDENDDEILKMLDHQNESMDDNSVPPEQLKCKFCDYQAKWTSDLKRHYQSHSVEKRFKCNYCPKKYKFRSDLNVHIRRDHKCEPSKDVKVVKVATVGKRKTAPAIFKCPCCNYTSAWKSEIDRHSRLHNADKTYQCKNCEYQTYWRSDIRRHLYKKHPEIMIADVAINDVVNILKDRAPEIVSKAKAKADYTEGIKSEDKVSSRETSPTKTVNVHEGSMGVNMGELELKSSTAHSPTPSPIKDMGNGIFECQYCGFAANAPSKMNAHIATHTNLKRYMCPTCGRRANWKWDIAKHIRVAHNDQVTKVIKLGKKEAEDTIQSYMEANPVVRRDHHLNVTPDKEIESKSSAAYFKCSLCSFSDERRISVNRHMLMTHPASKGSILLVLPDKKGILEANASEFQPVAKNTEGIEAASDHDAAKPFMCSECGKRAASKGDVKKHYHYAHAEKEIRIVYLGDGSQSVYAAKPAAQGSKAVVESPPPITPPPPPPPPPSIENQQVSPSSTYMNPKVVGYIKPYKCGLCGRRSNWRWDMNRHIRERHPLRRHEIEIIELPEDVARATIAEYCEKELPILNKSSDFVYKKRGRKRDSSHLPLQDKTDVKVHVSSSDLTTSQAIAPPTISSPSKTEITTTSKEPALPSHPARTVHENIQLPSPIHPLHAGVRSRQFKKYKCSGCHYRSNFSSDVSRHLARKHGVSQAKVVVLDQDTALKTLATYSYNKNEVQKDVPEGEEKEYVQARLMSTPVKAPDGPLPKSAWAGLEKKVWMCSLCTFSDVNKVEVLKHLGKHNMKAYKCTACNWSSNFKSAVFRHIQGKHNKDDGAQAKLCIKLVKEGPGLDDAGMFILPGGLVSGPTQSNAMDGTVPVTGQESLQNPSAMMSHAVYFCKICNHSSTWRSCICRHIKKTHKMKEYRSNIVKKIIRTSRPSTVVMGDGNRDVDGYQSQDDSHVWKRPKNFKCQICPYKTYKGKMLKFHMTCHQPQPGVNQVQCKYCPYFVSSNRLLTQHLYLHMQEMKSCGETAYPVTPVKKVSTSSCQSPQNKSSGKSSTTPSDSKSPQACKRHRCELCPYSTNSKNDFLYHKQFHRPKPTADFKCNYCDYWVSHRRLLKQHLKVHEEGYSHELSEMELTPAKSDYSENSLVYDTVEIAAIKQRIISSKITASISQSPLISPMKIASRCSMGGKRGFFRKDGTYRKIHHCRFCPYMNMRPRNMRLHELMHGKRNTGQTLVKCPHCDYHVSSRSLLGHHLRVHRPDYGSDFLEHGNKFDQSDSFASEDSEIDSSISLEKKIDTLLEITRFKKYGCEKCPYSSAKRSRFQRHVELHGSKQKYKCDFCDYSVPTMNLLTQHTKLHFEPNQNLLAAQSILNLQYLPEMPADVALASMMTRNDAKNPVSITHDHIDLYENQTEDLEPKKLYRCDRCPYANVRRDYLLAHLRCHMVKNEFACPYCDYSVGKTHVLLQHVKVHFSPLPELSEWLAENGNTERLKEIKNKDLEEVIEVVKLFQGEKKNENGLKESQNINVKAGQELDIVHKNVAKPLENVMGQMKMPVVKAGPSTTYSTIDQHAIVKNDVTEQPTGTAMEIDAVIANTDADKTPENDKENQKGEDEAYICQYCDREFPTSDSLVRHEVKHLIGNSYEELVSHLPQILETSQCTEVNTRNQSAEGQKENEAAGAAEVNPADSQSNGHQNMEL</sequence>
<feature type="domain" description="C2H2-type" evidence="7">
    <location>
        <begin position="1075"/>
        <end position="1103"/>
    </location>
</feature>
<feature type="compositionally biased region" description="Low complexity" evidence="6">
    <location>
        <begin position="1595"/>
        <end position="1610"/>
    </location>
</feature>
<name>A0A9D4E6I6_DREPO</name>
<comment type="caution">
    <text evidence="8">The sequence shown here is derived from an EMBL/GenBank/DDBJ whole genome shotgun (WGS) entry which is preliminary data.</text>
</comment>
<feature type="region of interest" description="Disordered" evidence="6">
    <location>
        <begin position="2208"/>
        <end position="2245"/>
    </location>
</feature>
<feature type="region of interest" description="Disordered" evidence="6">
    <location>
        <begin position="1031"/>
        <end position="1057"/>
    </location>
</feature>
<feature type="compositionally biased region" description="Basic residues" evidence="6">
    <location>
        <begin position="212"/>
        <end position="222"/>
    </location>
</feature>
<evidence type="ECO:0000256" key="4">
    <source>
        <dbReference type="ARBA" id="ARBA00022833"/>
    </source>
</evidence>
<feature type="domain" description="C2H2-type" evidence="7">
    <location>
        <begin position="1854"/>
        <end position="1881"/>
    </location>
</feature>
<feature type="domain" description="C2H2-type" evidence="7">
    <location>
        <begin position="835"/>
        <end position="863"/>
    </location>
</feature>
<reference evidence="8" key="2">
    <citation type="submission" date="2020-11" db="EMBL/GenBank/DDBJ databases">
        <authorList>
            <person name="McCartney M.A."/>
            <person name="Auch B."/>
            <person name="Kono T."/>
            <person name="Mallez S."/>
            <person name="Becker A."/>
            <person name="Gohl D.M."/>
            <person name="Silverstein K.A.T."/>
            <person name="Koren S."/>
            <person name="Bechman K.B."/>
            <person name="Herman A."/>
            <person name="Abrahante J.E."/>
            <person name="Garbe J."/>
        </authorList>
    </citation>
    <scope>NUCLEOTIDE SEQUENCE</scope>
    <source>
        <strain evidence="8">Duluth1</strain>
        <tissue evidence="8">Whole animal</tissue>
    </source>
</reference>
<evidence type="ECO:0000313" key="9">
    <source>
        <dbReference type="Proteomes" id="UP000828390"/>
    </source>
</evidence>
<feature type="domain" description="C2H2-type" evidence="7">
    <location>
        <begin position="664"/>
        <end position="691"/>
    </location>
</feature>
<protein>
    <recommendedName>
        <fullName evidence="7">C2H2-type domain-containing protein</fullName>
    </recommendedName>
</protein>
<evidence type="ECO:0000256" key="2">
    <source>
        <dbReference type="ARBA" id="ARBA00022737"/>
    </source>
</evidence>
<dbReference type="SMART" id="SM00355">
    <property type="entry name" value="ZnF_C2H2"/>
    <property type="match status" value="32"/>
</dbReference>
<dbReference type="PROSITE" id="PS00028">
    <property type="entry name" value="ZINC_FINGER_C2H2_1"/>
    <property type="match status" value="9"/>
</dbReference>
<feature type="compositionally biased region" description="Basic residues" evidence="6">
    <location>
        <begin position="30"/>
        <end position="41"/>
    </location>
</feature>
<accession>A0A9D4E6I6</accession>
<dbReference type="InterPro" id="IPR036236">
    <property type="entry name" value="Znf_C2H2_sf"/>
</dbReference>
<feature type="region of interest" description="Disordered" evidence="6">
    <location>
        <begin position="376"/>
        <end position="428"/>
    </location>
</feature>
<dbReference type="SUPFAM" id="SSF57667">
    <property type="entry name" value="beta-beta-alpha zinc fingers"/>
    <property type="match status" value="9"/>
</dbReference>
<evidence type="ECO:0000256" key="1">
    <source>
        <dbReference type="ARBA" id="ARBA00022723"/>
    </source>
</evidence>
<keyword evidence="2" id="KW-0677">Repeat</keyword>
<feature type="domain" description="C2H2-type" evidence="7">
    <location>
        <begin position="615"/>
        <end position="643"/>
    </location>
</feature>
<feature type="domain" description="C2H2-type" evidence="7">
    <location>
        <begin position="1646"/>
        <end position="1673"/>
    </location>
</feature>
<feature type="domain" description="C2H2-type" evidence="7">
    <location>
        <begin position="980"/>
        <end position="1008"/>
    </location>
</feature>
<proteinExistence type="predicted"/>
<dbReference type="Pfam" id="PF00096">
    <property type="entry name" value="zf-C2H2"/>
    <property type="match status" value="2"/>
</dbReference>
<dbReference type="PANTHER" id="PTHR24379">
    <property type="entry name" value="KRAB AND ZINC FINGER DOMAIN-CONTAINING"/>
    <property type="match status" value="1"/>
</dbReference>
<keyword evidence="3 5" id="KW-0863">Zinc-finger</keyword>
<feature type="compositionally biased region" description="Pro residues" evidence="6">
    <location>
        <begin position="1036"/>
        <end position="1051"/>
    </location>
</feature>
<feature type="domain" description="C2H2-type" evidence="7">
    <location>
        <begin position="1996"/>
        <end position="2023"/>
    </location>
</feature>